<dbReference type="InterPro" id="IPR014710">
    <property type="entry name" value="RmlC-like_jellyroll"/>
</dbReference>
<name>N4WCW4_9BACI</name>
<dbReference type="InterPro" id="IPR001538">
    <property type="entry name" value="Man6P_isomerase-2_C"/>
</dbReference>
<dbReference type="PATRIC" id="fig|1308866.3.peg.415"/>
<dbReference type="Proteomes" id="UP000012283">
    <property type="component" value="Unassembled WGS sequence"/>
</dbReference>
<evidence type="ECO:0000259" key="2">
    <source>
        <dbReference type="Pfam" id="PF01050"/>
    </source>
</evidence>
<dbReference type="AlphaFoldDB" id="N4WCW4"/>
<dbReference type="Gene3D" id="2.60.120.10">
    <property type="entry name" value="Jelly Rolls"/>
    <property type="match status" value="1"/>
</dbReference>
<dbReference type="InterPro" id="IPR029044">
    <property type="entry name" value="Nucleotide-diphossugar_trans"/>
</dbReference>
<evidence type="ECO:0000313" key="3">
    <source>
        <dbReference type="EMBL" id="ENH98108.1"/>
    </source>
</evidence>
<dbReference type="eggNOG" id="COG0662">
    <property type="taxonomic scope" value="Bacteria"/>
</dbReference>
<dbReference type="PANTHER" id="PTHR46390">
    <property type="entry name" value="MANNOSE-1-PHOSPHATE GUANYLYLTRANSFERASE"/>
    <property type="match status" value="1"/>
</dbReference>
<reference evidence="3 4" key="1">
    <citation type="submission" date="2013-03" db="EMBL/GenBank/DDBJ databases">
        <title>Draft genome sequence of Gracibacillus halophilus YIM-C55.5, a moderately halophilic and thermophilic organism from the Xiaochaidamu salt lake.</title>
        <authorList>
            <person name="Sugumar T."/>
            <person name="Polireddy D.R."/>
            <person name="Antony A."/>
            <person name="Madhava Y.R."/>
            <person name="Sivakumar N."/>
        </authorList>
    </citation>
    <scope>NUCLEOTIDE SEQUENCE [LARGE SCALE GENOMIC DNA]</scope>
    <source>
        <strain evidence="3 4">YIM-C55.5</strain>
    </source>
</reference>
<gene>
    <name evidence="3" type="ORF">J416_02049</name>
</gene>
<accession>N4WCW4</accession>
<sequence length="347" mass="39675">MILPVDPYVEDSFFETVKEMEKALNQSNSELALMGVKPTYPSEKYGYIVPKKTENSDFQFVNNFREKPDKDTAEYLIKQNALWNCGVFAFKMGYIIDLLVDKELPIKYNDLIEQYEDMKKTSFDYEVVEKTENIAVIPYNGYWKDLGTWNTLTEEMSNDIIGNGKMEGSINSHILNETNIPITLLGLDNTVVAASSTGILVSDKESSPKIKEYIDDTSEHLMYAEEFWGSYWILNHSKYVEGTESLTKQINLTSKHNLPYKVHYNKNKVWTIVRGEGTVVLDTHVQEANEGDVIQISFGVKHAIRAITNLEIIEVQIGTDLLKIDPSELAYNWDDITDITNGLKVYE</sequence>
<dbReference type="SUPFAM" id="SSF51182">
    <property type="entry name" value="RmlC-like cupins"/>
    <property type="match status" value="1"/>
</dbReference>
<dbReference type="GO" id="GO:0005976">
    <property type="term" value="P:polysaccharide metabolic process"/>
    <property type="evidence" value="ECO:0007669"/>
    <property type="project" value="InterPro"/>
</dbReference>
<dbReference type="InterPro" id="IPR051161">
    <property type="entry name" value="Mannose-6P_isomerase_type2"/>
</dbReference>
<dbReference type="GO" id="GO:0004475">
    <property type="term" value="F:mannose-1-phosphate guanylyltransferase (GTP) activity"/>
    <property type="evidence" value="ECO:0007669"/>
    <property type="project" value="TreeGrafter"/>
</dbReference>
<keyword evidence="4" id="KW-1185">Reference proteome</keyword>
<dbReference type="EMBL" id="APML01000006">
    <property type="protein sequence ID" value="ENH98108.1"/>
    <property type="molecule type" value="Genomic_DNA"/>
</dbReference>
<dbReference type="SUPFAM" id="SSF53448">
    <property type="entry name" value="Nucleotide-diphospho-sugar transferases"/>
    <property type="match status" value="1"/>
</dbReference>
<evidence type="ECO:0000259" key="1">
    <source>
        <dbReference type="Pfam" id="PF00483"/>
    </source>
</evidence>
<dbReference type="InterPro" id="IPR005835">
    <property type="entry name" value="NTP_transferase_dom"/>
</dbReference>
<dbReference type="PANTHER" id="PTHR46390:SF1">
    <property type="entry name" value="MANNOSE-1-PHOSPHATE GUANYLYLTRANSFERASE"/>
    <property type="match status" value="1"/>
</dbReference>
<evidence type="ECO:0000313" key="4">
    <source>
        <dbReference type="Proteomes" id="UP000012283"/>
    </source>
</evidence>
<dbReference type="Pfam" id="PF00483">
    <property type="entry name" value="NTP_transferase"/>
    <property type="match status" value="1"/>
</dbReference>
<proteinExistence type="predicted"/>
<comment type="caution">
    <text evidence="3">The sequence shown here is derived from an EMBL/GenBank/DDBJ whole genome shotgun (WGS) entry which is preliminary data.</text>
</comment>
<feature type="domain" description="Nucleotidyl transferase" evidence="1">
    <location>
        <begin position="2"/>
        <end position="157"/>
    </location>
</feature>
<dbReference type="GO" id="GO:0016853">
    <property type="term" value="F:isomerase activity"/>
    <property type="evidence" value="ECO:0007669"/>
    <property type="project" value="UniProtKB-KW"/>
</dbReference>
<dbReference type="GO" id="GO:0009298">
    <property type="term" value="P:GDP-mannose biosynthetic process"/>
    <property type="evidence" value="ECO:0007669"/>
    <property type="project" value="TreeGrafter"/>
</dbReference>
<dbReference type="STRING" id="1308866.J416_02049"/>
<dbReference type="Pfam" id="PF01050">
    <property type="entry name" value="MannoseP_isomer"/>
    <property type="match status" value="1"/>
</dbReference>
<dbReference type="Gene3D" id="3.90.550.10">
    <property type="entry name" value="Spore Coat Polysaccharide Biosynthesis Protein SpsA, Chain A"/>
    <property type="match status" value="1"/>
</dbReference>
<keyword evidence="3" id="KW-0413">Isomerase</keyword>
<feature type="domain" description="Mannose-6-phosphate isomerase type II C-terminal" evidence="2">
    <location>
        <begin position="227"/>
        <end position="321"/>
    </location>
</feature>
<organism evidence="3 4">
    <name type="scientific">Gracilibacillus halophilus YIM-C55.5</name>
    <dbReference type="NCBI Taxonomy" id="1308866"/>
    <lineage>
        <taxon>Bacteria</taxon>
        <taxon>Bacillati</taxon>
        <taxon>Bacillota</taxon>
        <taxon>Bacilli</taxon>
        <taxon>Bacillales</taxon>
        <taxon>Bacillaceae</taxon>
        <taxon>Gracilibacillus</taxon>
    </lineage>
</organism>
<dbReference type="InterPro" id="IPR011051">
    <property type="entry name" value="RmlC_Cupin_sf"/>
</dbReference>
<protein>
    <submittedName>
        <fullName evidence="3">Mannose-6-phosphate isomerase</fullName>
    </submittedName>
</protein>
<dbReference type="eggNOG" id="COG0836">
    <property type="taxonomic scope" value="Bacteria"/>
</dbReference>